<reference evidence="1 2" key="1">
    <citation type="journal article" date="2010" name="Science">
        <title>Genomic comparison of the ants Camponotus floridanus and Harpegnathos saltator.</title>
        <authorList>
            <person name="Bonasio R."/>
            <person name="Zhang G."/>
            <person name="Ye C."/>
            <person name="Mutti N.S."/>
            <person name="Fang X."/>
            <person name="Qin N."/>
            <person name="Donahue G."/>
            <person name="Yang P."/>
            <person name="Li Q."/>
            <person name="Li C."/>
            <person name="Zhang P."/>
            <person name="Huang Z."/>
            <person name="Berger S.L."/>
            <person name="Reinberg D."/>
            <person name="Wang J."/>
            <person name="Liebig J."/>
        </authorList>
    </citation>
    <scope>NUCLEOTIDE SEQUENCE [LARGE SCALE GENOMIC DNA]</scope>
    <source>
        <strain evidence="2">C129</strain>
    </source>
</reference>
<evidence type="ECO:0000313" key="2">
    <source>
        <dbReference type="Proteomes" id="UP000000311"/>
    </source>
</evidence>
<feature type="non-terminal residue" evidence="1">
    <location>
        <position position="623"/>
    </location>
</feature>
<sequence>SKHIYMILKNDRNGMYSAVLKAFGIDKKAAIQNNDSKDSTFNVTDLNNSSTSESSKSFTLIISEEKWAQIKPKRQKCGRNKRKYMSLQSGKWTHIFADKIWQQTKLPCAFMFKRAKVYIKSDAKCYARFKGMCNECDAHLIGLLYNKPIKGNDAIFECTLTRFSTEVVHKKKRQLKRFLREKVANELVDGHKSASVWRNEEAKQLMTFGDNIPPILYDATVLRKAKQEEIDNKRLQLHNTDPLYNLHIAKCTRFVRTIHNIGLNPFYCMYWSLEQQIMYKKAHKQDDNCLLTVDATGSIGKKLRLPNGEKSPHLFLYECVCVSELGNFPAFQMISAKQDASMISYFLSEIIRDGAPIPKIVVTDFGKAILIAIAHIFANCIDLRHYLQICYNIINNICCNNIPQCYMRLDISHFIGMIAKWECLRGKAPKIRQFFLRCLGQAYQMENFTVVHNFLKSVLIVTLSEEIGLDKSGAFLSSEIHLRDVNNVIKGTVIDDIEKDDDCDDIENEDYDEINDDEEILASDWTTLAENLFLDAQEITRNSRNGSIVNAYYNPEAARKIKFLITYLPLWTGIMRSYFKRGSQIASSSFVEAEFSALKTRVFKNQLPMRIDKFIIRHLEYLE</sequence>
<protein>
    <submittedName>
        <fullName evidence="1">120.7 kDa protein in NOF-FB transposable element</fullName>
    </submittedName>
</protein>
<dbReference type="AlphaFoldDB" id="E2AI53"/>
<evidence type="ECO:0000313" key="1">
    <source>
        <dbReference type="EMBL" id="EFN66884.1"/>
    </source>
</evidence>
<dbReference type="EMBL" id="GL439647">
    <property type="protein sequence ID" value="EFN66884.1"/>
    <property type="molecule type" value="Genomic_DNA"/>
</dbReference>
<dbReference type="STRING" id="104421.E2AI53"/>
<accession>E2AI53</accession>
<proteinExistence type="predicted"/>
<feature type="non-terminal residue" evidence="1">
    <location>
        <position position="1"/>
    </location>
</feature>
<organism evidence="2">
    <name type="scientific">Camponotus floridanus</name>
    <name type="common">Florida carpenter ant</name>
    <dbReference type="NCBI Taxonomy" id="104421"/>
    <lineage>
        <taxon>Eukaryota</taxon>
        <taxon>Metazoa</taxon>
        <taxon>Ecdysozoa</taxon>
        <taxon>Arthropoda</taxon>
        <taxon>Hexapoda</taxon>
        <taxon>Insecta</taxon>
        <taxon>Pterygota</taxon>
        <taxon>Neoptera</taxon>
        <taxon>Endopterygota</taxon>
        <taxon>Hymenoptera</taxon>
        <taxon>Apocrita</taxon>
        <taxon>Aculeata</taxon>
        <taxon>Formicoidea</taxon>
        <taxon>Formicidae</taxon>
        <taxon>Formicinae</taxon>
        <taxon>Camponotus</taxon>
    </lineage>
</organism>
<gene>
    <name evidence="1" type="ORF">EAG_09153</name>
</gene>
<keyword evidence="2" id="KW-1185">Reference proteome</keyword>
<name>E2AI53_CAMFO</name>
<dbReference type="OMA" id="HIFANCI"/>
<dbReference type="InParanoid" id="E2AI53"/>
<dbReference type="Proteomes" id="UP000000311">
    <property type="component" value="Unassembled WGS sequence"/>
</dbReference>